<gene>
    <name evidence="10" type="ORF">PG986_013101</name>
</gene>
<sequence length="169" mass="19015">MQYCTVLSSLFDAAGPLDGSEADCFIKQLAHGDEYLHGVGIAHCDLKPENLLLTTEGSLKISDFGCSQWICPHEGSDEIRMLSGGRGSKPYKAPEEYTQDEFDGRAVGVWACGVIYIHMRLLRHLWYQARQDAMYYTRYIEERRIEEGYAPIEALEPVSLPLSLSMICS</sequence>
<dbReference type="Proteomes" id="UP001391051">
    <property type="component" value="Unassembled WGS sequence"/>
</dbReference>
<evidence type="ECO:0000259" key="9">
    <source>
        <dbReference type="PROSITE" id="PS50011"/>
    </source>
</evidence>
<dbReference type="InterPro" id="IPR008271">
    <property type="entry name" value="Ser/Thr_kinase_AS"/>
</dbReference>
<comment type="caution">
    <text evidence="10">The sequence shown here is derived from an EMBL/GenBank/DDBJ whole genome shotgun (WGS) entry which is preliminary data.</text>
</comment>
<keyword evidence="3" id="KW-0808">Transferase</keyword>
<keyword evidence="5 10" id="KW-0418">Kinase</keyword>
<protein>
    <recommendedName>
        <fullName evidence="1">non-specific serine/threonine protein kinase</fullName>
        <ecNumber evidence="1">2.7.11.1</ecNumber>
    </recommendedName>
</protein>
<dbReference type="PANTHER" id="PTHR24343:SF558">
    <property type="entry name" value="PROTEIN KINASE DOMAIN-CONTAINING PROTEIN"/>
    <property type="match status" value="1"/>
</dbReference>
<dbReference type="Pfam" id="PF00069">
    <property type="entry name" value="Pkinase"/>
    <property type="match status" value="1"/>
</dbReference>
<evidence type="ECO:0000256" key="2">
    <source>
        <dbReference type="ARBA" id="ARBA00022527"/>
    </source>
</evidence>
<evidence type="ECO:0000313" key="11">
    <source>
        <dbReference type="Proteomes" id="UP001391051"/>
    </source>
</evidence>
<evidence type="ECO:0000256" key="1">
    <source>
        <dbReference type="ARBA" id="ARBA00012513"/>
    </source>
</evidence>
<dbReference type="GO" id="GO:0016301">
    <property type="term" value="F:kinase activity"/>
    <property type="evidence" value="ECO:0007669"/>
    <property type="project" value="UniProtKB-KW"/>
</dbReference>
<dbReference type="InterPro" id="IPR011009">
    <property type="entry name" value="Kinase-like_dom_sf"/>
</dbReference>
<dbReference type="GeneID" id="92082385"/>
<dbReference type="Gene3D" id="1.10.510.10">
    <property type="entry name" value="Transferase(Phosphotransferase) domain 1"/>
    <property type="match status" value="1"/>
</dbReference>
<comment type="catalytic activity">
    <reaction evidence="7">
        <text>L-threonyl-[protein] + ATP = O-phospho-L-threonyl-[protein] + ADP + H(+)</text>
        <dbReference type="Rhea" id="RHEA:46608"/>
        <dbReference type="Rhea" id="RHEA-COMP:11060"/>
        <dbReference type="Rhea" id="RHEA-COMP:11605"/>
        <dbReference type="ChEBI" id="CHEBI:15378"/>
        <dbReference type="ChEBI" id="CHEBI:30013"/>
        <dbReference type="ChEBI" id="CHEBI:30616"/>
        <dbReference type="ChEBI" id="CHEBI:61977"/>
        <dbReference type="ChEBI" id="CHEBI:456216"/>
        <dbReference type="EC" id="2.7.11.1"/>
    </reaction>
</comment>
<evidence type="ECO:0000256" key="8">
    <source>
        <dbReference type="ARBA" id="ARBA00048679"/>
    </source>
</evidence>
<evidence type="ECO:0000313" key="10">
    <source>
        <dbReference type="EMBL" id="KAK7943988.1"/>
    </source>
</evidence>
<keyword evidence="6" id="KW-0067">ATP-binding</keyword>
<evidence type="ECO:0000256" key="7">
    <source>
        <dbReference type="ARBA" id="ARBA00047899"/>
    </source>
</evidence>
<evidence type="ECO:0000256" key="4">
    <source>
        <dbReference type="ARBA" id="ARBA00022741"/>
    </source>
</evidence>
<accession>A0ABR1Q1X3</accession>
<feature type="domain" description="Protein kinase" evidence="9">
    <location>
        <begin position="1"/>
        <end position="169"/>
    </location>
</feature>
<proteinExistence type="predicted"/>
<dbReference type="EMBL" id="JAQQWE010000008">
    <property type="protein sequence ID" value="KAK7943988.1"/>
    <property type="molecule type" value="Genomic_DNA"/>
</dbReference>
<keyword evidence="4" id="KW-0547">Nucleotide-binding</keyword>
<evidence type="ECO:0000256" key="3">
    <source>
        <dbReference type="ARBA" id="ARBA00022679"/>
    </source>
</evidence>
<evidence type="ECO:0000256" key="6">
    <source>
        <dbReference type="ARBA" id="ARBA00022840"/>
    </source>
</evidence>
<dbReference type="RefSeq" id="XP_066696019.1">
    <property type="nucleotide sequence ID" value="XM_066849323.1"/>
</dbReference>
<dbReference type="SMART" id="SM00220">
    <property type="entry name" value="S_TKc"/>
    <property type="match status" value="1"/>
</dbReference>
<dbReference type="PROSITE" id="PS50011">
    <property type="entry name" value="PROTEIN_KINASE_DOM"/>
    <property type="match status" value="1"/>
</dbReference>
<comment type="catalytic activity">
    <reaction evidence="8">
        <text>L-seryl-[protein] + ATP = O-phospho-L-seryl-[protein] + ADP + H(+)</text>
        <dbReference type="Rhea" id="RHEA:17989"/>
        <dbReference type="Rhea" id="RHEA-COMP:9863"/>
        <dbReference type="Rhea" id="RHEA-COMP:11604"/>
        <dbReference type="ChEBI" id="CHEBI:15378"/>
        <dbReference type="ChEBI" id="CHEBI:29999"/>
        <dbReference type="ChEBI" id="CHEBI:30616"/>
        <dbReference type="ChEBI" id="CHEBI:83421"/>
        <dbReference type="ChEBI" id="CHEBI:456216"/>
        <dbReference type="EC" id="2.7.11.1"/>
    </reaction>
</comment>
<dbReference type="InterPro" id="IPR000719">
    <property type="entry name" value="Prot_kinase_dom"/>
</dbReference>
<organism evidence="10 11">
    <name type="scientific">Apiospora aurea</name>
    <dbReference type="NCBI Taxonomy" id="335848"/>
    <lineage>
        <taxon>Eukaryota</taxon>
        <taxon>Fungi</taxon>
        <taxon>Dikarya</taxon>
        <taxon>Ascomycota</taxon>
        <taxon>Pezizomycotina</taxon>
        <taxon>Sordariomycetes</taxon>
        <taxon>Xylariomycetidae</taxon>
        <taxon>Amphisphaeriales</taxon>
        <taxon>Apiosporaceae</taxon>
        <taxon>Apiospora</taxon>
    </lineage>
</organism>
<keyword evidence="2" id="KW-0723">Serine/threonine-protein kinase</keyword>
<dbReference type="EC" id="2.7.11.1" evidence="1"/>
<dbReference type="SUPFAM" id="SSF56112">
    <property type="entry name" value="Protein kinase-like (PK-like)"/>
    <property type="match status" value="1"/>
</dbReference>
<keyword evidence="11" id="KW-1185">Reference proteome</keyword>
<dbReference type="PROSITE" id="PS00108">
    <property type="entry name" value="PROTEIN_KINASE_ST"/>
    <property type="match status" value="1"/>
</dbReference>
<reference evidence="10 11" key="1">
    <citation type="submission" date="2023-01" db="EMBL/GenBank/DDBJ databases">
        <title>Analysis of 21 Apiospora genomes using comparative genomics revels a genus with tremendous synthesis potential of carbohydrate active enzymes and secondary metabolites.</title>
        <authorList>
            <person name="Sorensen T."/>
        </authorList>
    </citation>
    <scope>NUCLEOTIDE SEQUENCE [LARGE SCALE GENOMIC DNA]</scope>
    <source>
        <strain evidence="10 11">CBS 24483</strain>
    </source>
</reference>
<dbReference type="PANTHER" id="PTHR24343">
    <property type="entry name" value="SERINE/THREONINE KINASE"/>
    <property type="match status" value="1"/>
</dbReference>
<name>A0ABR1Q1X3_9PEZI</name>
<evidence type="ECO:0000256" key="5">
    <source>
        <dbReference type="ARBA" id="ARBA00022777"/>
    </source>
</evidence>